<gene>
    <name evidence="1" type="ORF">GCM10025862_05710</name>
</gene>
<sequence length="409" mass="45996">MALRQISAAQARRTALAAQGFGRPVPPGGVTARQLLRVVDDVAVVQIDSVNVLTRSHYLPFYSRLGPYDRARLDALRDQAPRRLVEYWVHEASLIAPDLWPLLGFRMRRALQDSWGGMQRVVHENPALVAAVAAEVQARGPLTSRELERALAHDVPRSRDDWGWNWSAVKNALEHLFWSGVITSAGRTSSFERRYAPLERVLPAALLPQARVAPTTPELDADRFRALVERSARAIGIGTAHCLRDYVRLRPEQANPAIATLVDEGVLEPVQVEGWRQPAYRHVLARSPRRVEARAFLSPFDSLIWTRPRVRALFGFDYRLEIYTPAAQRRHGYYVLPLLLGDRLVARADLKADRQSGVLRVHQLTWEHPPMAAEVEACHEELTVLAAWLGLDTLTLSDISSLYARKVGL</sequence>
<keyword evidence="2" id="KW-1185">Reference proteome</keyword>
<dbReference type="Pfam" id="PF06224">
    <property type="entry name" value="AlkZ-like"/>
    <property type="match status" value="1"/>
</dbReference>
<reference evidence="2" key="1">
    <citation type="journal article" date="2019" name="Int. J. Syst. Evol. Microbiol.">
        <title>The Global Catalogue of Microorganisms (GCM) 10K type strain sequencing project: providing services to taxonomists for standard genome sequencing and annotation.</title>
        <authorList>
            <consortium name="The Broad Institute Genomics Platform"/>
            <consortium name="The Broad Institute Genome Sequencing Center for Infectious Disease"/>
            <person name="Wu L."/>
            <person name="Ma J."/>
        </authorList>
    </citation>
    <scope>NUCLEOTIDE SEQUENCE [LARGE SCALE GENOMIC DNA]</scope>
    <source>
        <strain evidence="2">NBRC 105830</strain>
    </source>
</reference>
<proteinExistence type="predicted"/>
<dbReference type="EMBL" id="BSUJ01000001">
    <property type="protein sequence ID" value="GMA18550.1"/>
    <property type="molecule type" value="Genomic_DNA"/>
</dbReference>
<organism evidence="1 2">
    <name type="scientific">Arsenicicoccus piscis</name>
    <dbReference type="NCBI Taxonomy" id="673954"/>
    <lineage>
        <taxon>Bacteria</taxon>
        <taxon>Bacillati</taxon>
        <taxon>Actinomycetota</taxon>
        <taxon>Actinomycetes</taxon>
        <taxon>Micrococcales</taxon>
        <taxon>Intrasporangiaceae</taxon>
        <taxon>Arsenicicoccus</taxon>
    </lineage>
</organism>
<evidence type="ECO:0000313" key="1">
    <source>
        <dbReference type="EMBL" id="GMA18550.1"/>
    </source>
</evidence>
<protein>
    <recommendedName>
        <fullName evidence="3">Winged helix-turn-helix domain-containing protein</fullName>
    </recommendedName>
</protein>
<dbReference type="RefSeq" id="WP_241444346.1">
    <property type="nucleotide sequence ID" value="NZ_BSUJ01000001.1"/>
</dbReference>
<evidence type="ECO:0000313" key="2">
    <source>
        <dbReference type="Proteomes" id="UP001157109"/>
    </source>
</evidence>
<dbReference type="PANTHER" id="PTHR30528">
    <property type="entry name" value="CYTOPLASMIC PROTEIN"/>
    <property type="match status" value="1"/>
</dbReference>
<accession>A0ABQ6HJB7</accession>
<dbReference type="PANTHER" id="PTHR30528:SF0">
    <property type="entry name" value="CYTOPLASMIC PROTEIN"/>
    <property type="match status" value="1"/>
</dbReference>
<evidence type="ECO:0008006" key="3">
    <source>
        <dbReference type="Google" id="ProtNLM"/>
    </source>
</evidence>
<dbReference type="InterPro" id="IPR009351">
    <property type="entry name" value="AlkZ-like"/>
</dbReference>
<name>A0ABQ6HJB7_9MICO</name>
<comment type="caution">
    <text evidence="1">The sequence shown here is derived from an EMBL/GenBank/DDBJ whole genome shotgun (WGS) entry which is preliminary data.</text>
</comment>
<dbReference type="Proteomes" id="UP001157109">
    <property type="component" value="Unassembled WGS sequence"/>
</dbReference>